<proteinExistence type="predicted"/>
<dbReference type="Gene3D" id="3.30.70.100">
    <property type="match status" value="1"/>
</dbReference>
<dbReference type="EMBL" id="MFJE01000068">
    <property type="protein sequence ID" value="OGG12915.1"/>
    <property type="molecule type" value="Genomic_DNA"/>
</dbReference>
<sequence length="127" mass="14770">MEKYVDGFVLVVPKNKVSDYKKMAKEGAHVWMEAGALEYMECMGEDLIPKSMDGMKPLAFTKMAKAKPNETVWFSFVVYKSKKHRDEVNKKVMDEMNKKYKDLKEFSMPFDMKRMAYGGFEVIVEGK</sequence>
<accession>A0A1F5ZKR4</accession>
<organism evidence="1 2">
    <name type="scientific">Candidatus Gottesmanbacteria bacterium RIFCSPHIGHO2_01_FULL_39_10</name>
    <dbReference type="NCBI Taxonomy" id="1798375"/>
    <lineage>
        <taxon>Bacteria</taxon>
        <taxon>Candidatus Gottesmaniibacteriota</taxon>
    </lineage>
</organism>
<reference evidence="1 2" key="1">
    <citation type="journal article" date="2016" name="Nat. Commun.">
        <title>Thousands of microbial genomes shed light on interconnected biogeochemical processes in an aquifer system.</title>
        <authorList>
            <person name="Anantharaman K."/>
            <person name="Brown C.T."/>
            <person name="Hug L.A."/>
            <person name="Sharon I."/>
            <person name="Castelle C.J."/>
            <person name="Probst A.J."/>
            <person name="Thomas B.C."/>
            <person name="Singh A."/>
            <person name="Wilkins M.J."/>
            <person name="Karaoz U."/>
            <person name="Brodie E.L."/>
            <person name="Williams K.H."/>
            <person name="Hubbard S.S."/>
            <person name="Banfield J.F."/>
        </authorList>
    </citation>
    <scope>NUCLEOTIDE SEQUENCE [LARGE SCALE GENOMIC DNA]</scope>
</reference>
<dbReference type="Pfam" id="PF07237">
    <property type="entry name" value="DUF1428"/>
    <property type="match status" value="1"/>
</dbReference>
<dbReference type="STRING" id="1798375.A2773_01765"/>
<gene>
    <name evidence="1" type="ORF">A2773_01765</name>
</gene>
<dbReference type="InterPro" id="IPR011008">
    <property type="entry name" value="Dimeric_a/b-barrel"/>
</dbReference>
<dbReference type="InterPro" id="IPR009874">
    <property type="entry name" value="DUF1428"/>
</dbReference>
<protein>
    <submittedName>
        <fullName evidence="1">RNA signal recognition particle</fullName>
    </submittedName>
</protein>
<name>A0A1F5ZKR4_9BACT</name>
<dbReference type="SUPFAM" id="SSF54909">
    <property type="entry name" value="Dimeric alpha+beta barrel"/>
    <property type="match status" value="1"/>
</dbReference>
<dbReference type="PIRSF" id="PIRSF007028">
    <property type="entry name" value="UCP007028"/>
    <property type="match status" value="1"/>
</dbReference>
<evidence type="ECO:0000313" key="2">
    <source>
        <dbReference type="Proteomes" id="UP000177383"/>
    </source>
</evidence>
<evidence type="ECO:0000313" key="1">
    <source>
        <dbReference type="EMBL" id="OGG12915.1"/>
    </source>
</evidence>
<comment type="caution">
    <text evidence="1">The sequence shown here is derived from an EMBL/GenBank/DDBJ whole genome shotgun (WGS) entry which is preliminary data.</text>
</comment>
<dbReference type="AlphaFoldDB" id="A0A1F5ZKR4"/>
<dbReference type="Proteomes" id="UP000177383">
    <property type="component" value="Unassembled WGS sequence"/>
</dbReference>